<dbReference type="Proteomes" id="UP000006967">
    <property type="component" value="Unassembled WGS sequence"/>
</dbReference>
<dbReference type="AlphaFoldDB" id="A0A9W5KSP9"/>
<organism evidence="1 2">
    <name type="scientific">Bacillus cereus VD154</name>
    <dbReference type="NCBI Taxonomy" id="1053238"/>
    <lineage>
        <taxon>Bacteria</taxon>
        <taxon>Bacillati</taxon>
        <taxon>Bacillota</taxon>
        <taxon>Bacilli</taxon>
        <taxon>Bacillales</taxon>
        <taxon>Bacillaceae</taxon>
        <taxon>Bacillus</taxon>
        <taxon>Bacillus cereus group</taxon>
    </lineage>
</organism>
<proteinExistence type="predicted"/>
<comment type="caution">
    <text evidence="1">The sequence shown here is derived from an EMBL/GenBank/DDBJ whole genome shotgun (WGS) entry which is preliminary data.</text>
</comment>
<reference evidence="1 2" key="1">
    <citation type="submission" date="2012-04" db="EMBL/GenBank/DDBJ databases">
        <title>The Genome Sequence of Bacillus cereus VD154.</title>
        <authorList>
            <consortium name="The Broad Institute Genome Sequencing Platform"/>
            <consortium name="The Broad Institute Genome Sequencing Center for Infectious Disease"/>
            <person name="Feldgarden M."/>
            <person name="Van der Auwera G.A."/>
            <person name="Mahillon J."/>
            <person name="Duprez V."/>
            <person name="Timmery S."/>
            <person name="Mattelet C."/>
            <person name="Dierick K."/>
            <person name="Sun M."/>
            <person name="Yu Z."/>
            <person name="Zhu L."/>
            <person name="Hu X."/>
            <person name="Shank E.B."/>
            <person name="Swiecicka I."/>
            <person name="Hansen B.M."/>
            <person name="Andrup L."/>
            <person name="Young S.K."/>
            <person name="Zeng Q."/>
            <person name="Gargeya S."/>
            <person name="Fitzgerald M."/>
            <person name="Haas B."/>
            <person name="Abouelleil A."/>
            <person name="Alvarado L."/>
            <person name="Arachchi H.M."/>
            <person name="Berlin A."/>
            <person name="Chapman S.B."/>
            <person name="Goldberg J."/>
            <person name="Griggs A."/>
            <person name="Gujja S."/>
            <person name="Hansen M."/>
            <person name="Howarth C."/>
            <person name="Imamovic A."/>
            <person name="Larimer J."/>
            <person name="McCowen C."/>
            <person name="Montmayeur A."/>
            <person name="Murphy C."/>
            <person name="Neiman D."/>
            <person name="Pearson M."/>
            <person name="Priest M."/>
            <person name="Roberts A."/>
            <person name="Saif S."/>
            <person name="Shea T."/>
            <person name="Sisk P."/>
            <person name="Sykes S."/>
            <person name="Wortman J."/>
            <person name="Nusbaum C."/>
            <person name="Birren B."/>
        </authorList>
    </citation>
    <scope>NUCLEOTIDE SEQUENCE [LARGE SCALE GENOMIC DNA]</scope>
    <source>
        <strain evidence="1 2">VD154</strain>
    </source>
</reference>
<dbReference type="EMBL" id="AHFG01000068">
    <property type="protein sequence ID" value="EJR67748.1"/>
    <property type="molecule type" value="Genomic_DNA"/>
</dbReference>
<sequence>MMQKKDNKLEGLRFDVVIYDEMIRFEDLITIKIKEQMKLEQKKTK</sequence>
<dbReference type="RefSeq" id="WP_000983286.1">
    <property type="nucleotide sequence ID" value="NZ_JH791883.1"/>
</dbReference>
<name>A0A9W5KSP9_BACCE</name>
<evidence type="ECO:0000313" key="1">
    <source>
        <dbReference type="EMBL" id="EJR67748.1"/>
    </source>
</evidence>
<evidence type="ECO:0000313" key="2">
    <source>
        <dbReference type="Proteomes" id="UP000006967"/>
    </source>
</evidence>
<protein>
    <submittedName>
        <fullName evidence="1">Uncharacterized protein</fullName>
    </submittedName>
</protein>
<gene>
    <name evidence="1" type="ORF">IK5_05113</name>
</gene>
<accession>A0A9W5KSP9</accession>